<dbReference type="GO" id="GO:0046655">
    <property type="term" value="P:folic acid metabolic process"/>
    <property type="evidence" value="ECO:0007669"/>
    <property type="project" value="TreeGrafter"/>
</dbReference>
<dbReference type="Proteomes" id="UP000239047">
    <property type="component" value="Unassembled WGS sequence"/>
</dbReference>
<evidence type="ECO:0000256" key="1">
    <source>
        <dbReference type="ARBA" id="ARBA00004903"/>
    </source>
</evidence>
<evidence type="ECO:0000256" key="3">
    <source>
        <dbReference type="ARBA" id="ARBA00012856"/>
    </source>
</evidence>
<dbReference type="RefSeq" id="WP_104056693.1">
    <property type="nucleotide sequence ID" value="NZ_PREZ01000002.1"/>
</dbReference>
<evidence type="ECO:0000256" key="4">
    <source>
        <dbReference type="ARBA" id="ARBA00022563"/>
    </source>
</evidence>
<feature type="domain" description="DHFR" evidence="10">
    <location>
        <begin position="1"/>
        <end position="161"/>
    </location>
</feature>
<evidence type="ECO:0000259" key="10">
    <source>
        <dbReference type="PROSITE" id="PS51330"/>
    </source>
</evidence>
<dbReference type="FunFam" id="3.40.430.10:FF:000001">
    <property type="entry name" value="Dihydrofolate reductase"/>
    <property type="match status" value="1"/>
</dbReference>
<comment type="pathway">
    <text evidence="1 8">Cofactor biosynthesis; tetrahydrofolate biosynthesis; 5,6,7,8-tetrahydrofolate from 7,8-dihydrofolate: step 1/1.</text>
</comment>
<dbReference type="GO" id="GO:0046654">
    <property type="term" value="P:tetrahydrofolate biosynthetic process"/>
    <property type="evidence" value="ECO:0007669"/>
    <property type="project" value="UniProtKB-UniPathway"/>
</dbReference>
<dbReference type="PROSITE" id="PS00075">
    <property type="entry name" value="DHFR_1"/>
    <property type="match status" value="1"/>
</dbReference>
<evidence type="ECO:0000256" key="2">
    <source>
        <dbReference type="ARBA" id="ARBA00009539"/>
    </source>
</evidence>
<dbReference type="CDD" id="cd00209">
    <property type="entry name" value="DHFR"/>
    <property type="match status" value="1"/>
</dbReference>
<dbReference type="OrthoDB" id="9804315at2"/>
<dbReference type="PIRSF" id="PIRSF000194">
    <property type="entry name" value="DHFR"/>
    <property type="match status" value="1"/>
</dbReference>
<proteinExistence type="inferred from homology"/>
<dbReference type="GO" id="GO:0006730">
    <property type="term" value="P:one-carbon metabolic process"/>
    <property type="evidence" value="ECO:0007669"/>
    <property type="project" value="UniProtKB-KW"/>
</dbReference>
<dbReference type="InterPro" id="IPR001796">
    <property type="entry name" value="DHFR_dom"/>
</dbReference>
<evidence type="ECO:0000313" key="12">
    <source>
        <dbReference type="Proteomes" id="UP000239047"/>
    </source>
</evidence>
<dbReference type="EMBL" id="PREZ01000002">
    <property type="protein sequence ID" value="PPA71202.1"/>
    <property type="molecule type" value="Genomic_DNA"/>
</dbReference>
<keyword evidence="4 8" id="KW-0554">One-carbon metabolism</keyword>
<comment type="function">
    <text evidence="7 8">Key enzyme in folate metabolism. Catalyzes an essential reaction for de novo glycine and purine synthesis, and for DNA precursor synthesis.</text>
</comment>
<organism evidence="11 12">
    <name type="scientific">Jeotgalibacillus proteolyticus</name>
    <dbReference type="NCBI Taxonomy" id="2082395"/>
    <lineage>
        <taxon>Bacteria</taxon>
        <taxon>Bacillati</taxon>
        <taxon>Bacillota</taxon>
        <taxon>Bacilli</taxon>
        <taxon>Bacillales</taxon>
        <taxon>Caryophanaceae</taxon>
        <taxon>Jeotgalibacillus</taxon>
    </lineage>
</organism>
<evidence type="ECO:0000256" key="8">
    <source>
        <dbReference type="PIRNR" id="PIRNR000194"/>
    </source>
</evidence>
<reference evidence="11 12" key="1">
    <citation type="submission" date="2018-02" db="EMBL/GenBank/DDBJ databases">
        <title>Jeotgalibacillus proteolyticum sp. nov. a protease producing bacterium isolated from ocean sediments of Laizhou Bay.</title>
        <authorList>
            <person name="Li Y."/>
        </authorList>
    </citation>
    <scope>NUCLEOTIDE SEQUENCE [LARGE SCALE GENOMIC DNA]</scope>
    <source>
        <strain evidence="11 12">22-7</strain>
    </source>
</reference>
<evidence type="ECO:0000256" key="6">
    <source>
        <dbReference type="ARBA" id="ARBA00023002"/>
    </source>
</evidence>
<accession>A0A2S5GDT7</accession>
<dbReference type="PROSITE" id="PS51330">
    <property type="entry name" value="DHFR_2"/>
    <property type="match status" value="1"/>
</dbReference>
<comment type="catalytic activity">
    <reaction evidence="8">
        <text>(6S)-5,6,7,8-tetrahydrofolate + NADP(+) = 7,8-dihydrofolate + NADPH + H(+)</text>
        <dbReference type="Rhea" id="RHEA:15009"/>
        <dbReference type="ChEBI" id="CHEBI:15378"/>
        <dbReference type="ChEBI" id="CHEBI:57451"/>
        <dbReference type="ChEBI" id="CHEBI:57453"/>
        <dbReference type="ChEBI" id="CHEBI:57783"/>
        <dbReference type="ChEBI" id="CHEBI:58349"/>
        <dbReference type="EC" id="1.5.1.3"/>
    </reaction>
</comment>
<dbReference type="PANTHER" id="PTHR48069:SF3">
    <property type="entry name" value="DIHYDROFOLATE REDUCTASE"/>
    <property type="match status" value="1"/>
</dbReference>
<dbReference type="AlphaFoldDB" id="A0A2S5GDT7"/>
<keyword evidence="6 8" id="KW-0560">Oxidoreductase</keyword>
<protein>
    <recommendedName>
        <fullName evidence="3 8">Dihydrofolate reductase</fullName>
        <ecNumber evidence="3 8">1.5.1.3</ecNumber>
    </recommendedName>
</protein>
<evidence type="ECO:0000256" key="9">
    <source>
        <dbReference type="RuleBase" id="RU004474"/>
    </source>
</evidence>
<dbReference type="InterPro" id="IPR024072">
    <property type="entry name" value="DHFR-like_dom_sf"/>
</dbReference>
<dbReference type="GO" id="GO:0046452">
    <property type="term" value="P:dihydrofolate metabolic process"/>
    <property type="evidence" value="ECO:0007669"/>
    <property type="project" value="TreeGrafter"/>
</dbReference>
<dbReference type="GO" id="GO:0070401">
    <property type="term" value="F:NADP+ binding"/>
    <property type="evidence" value="ECO:0007669"/>
    <property type="project" value="UniProtKB-ARBA"/>
</dbReference>
<dbReference type="InterPro" id="IPR017925">
    <property type="entry name" value="DHFR_CS"/>
</dbReference>
<dbReference type="PRINTS" id="PR00070">
    <property type="entry name" value="DHFR"/>
</dbReference>
<dbReference type="Pfam" id="PF00186">
    <property type="entry name" value="DHFR_1"/>
    <property type="match status" value="1"/>
</dbReference>
<dbReference type="PANTHER" id="PTHR48069">
    <property type="entry name" value="DIHYDROFOLATE REDUCTASE"/>
    <property type="match status" value="1"/>
</dbReference>
<dbReference type="SUPFAM" id="SSF53597">
    <property type="entry name" value="Dihydrofolate reductase-like"/>
    <property type="match status" value="1"/>
</dbReference>
<dbReference type="GO" id="GO:0005829">
    <property type="term" value="C:cytosol"/>
    <property type="evidence" value="ECO:0007669"/>
    <property type="project" value="TreeGrafter"/>
</dbReference>
<dbReference type="UniPathway" id="UPA00077">
    <property type="reaction ID" value="UER00158"/>
</dbReference>
<sequence>MISIIAAHADNRVIGYQNDMPWHLPKDLAYFKEKTTGKTLLMGRKTFEAMNGPLRNRTNIVVTSNKNWSHEGAIVVHSLEEGIEMLREKGEEESFVIGGGNIYKNAIDFADRLYVTVIDLKTDGDTVFPDYHTSEWKETSSVKGIKDDKNPYDYWFKVFDRVKTEK</sequence>
<evidence type="ECO:0000256" key="5">
    <source>
        <dbReference type="ARBA" id="ARBA00022857"/>
    </source>
</evidence>
<keyword evidence="5 8" id="KW-0521">NADP</keyword>
<keyword evidence="12" id="KW-1185">Reference proteome</keyword>
<name>A0A2S5GDT7_9BACL</name>
<evidence type="ECO:0000313" key="11">
    <source>
        <dbReference type="EMBL" id="PPA71202.1"/>
    </source>
</evidence>
<dbReference type="InterPro" id="IPR012259">
    <property type="entry name" value="DHFR"/>
</dbReference>
<dbReference type="GO" id="GO:0004146">
    <property type="term" value="F:dihydrofolate reductase activity"/>
    <property type="evidence" value="ECO:0007669"/>
    <property type="project" value="UniProtKB-EC"/>
</dbReference>
<evidence type="ECO:0000256" key="7">
    <source>
        <dbReference type="ARBA" id="ARBA00025067"/>
    </source>
</evidence>
<dbReference type="EC" id="1.5.1.3" evidence="3 8"/>
<dbReference type="Gene3D" id="3.40.430.10">
    <property type="entry name" value="Dihydrofolate Reductase, subunit A"/>
    <property type="match status" value="1"/>
</dbReference>
<comment type="similarity">
    <text evidence="2 8 9">Belongs to the dihydrofolate reductase family.</text>
</comment>
<gene>
    <name evidence="11" type="ORF">C4B60_03800</name>
</gene>
<comment type="caution">
    <text evidence="11">The sequence shown here is derived from an EMBL/GenBank/DDBJ whole genome shotgun (WGS) entry which is preliminary data.</text>
</comment>